<sequence length="129" mass="14832">MSDVEMLVKEKLVSLKKQAINALAEKNPQLYSLLNIYLTGKKYRFGLQITEDGRKVDDFTILSEGLDITEVQSGVLSPEVQHPFGVIKPYAIIEKDALEKMLQDEHAFVHEPFTMLRKYISDITIKFMR</sequence>
<accession>R4KFV5</accession>
<dbReference type="EMBL" id="CP003273">
    <property type="protein sequence ID" value="AGL00517.1"/>
    <property type="molecule type" value="Genomic_DNA"/>
</dbReference>
<reference evidence="1 2" key="1">
    <citation type="submission" date="2012-01" db="EMBL/GenBank/DDBJ databases">
        <title>Complete sequence of Desulfotomaculum gibsoniae DSM 7213.</title>
        <authorList>
            <consortium name="US DOE Joint Genome Institute"/>
            <person name="Lucas S."/>
            <person name="Han J."/>
            <person name="Lapidus A."/>
            <person name="Cheng J.-F."/>
            <person name="Goodwin L."/>
            <person name="Pitluck S."/>
            <person name="Peters L."/>
            <person name="Ovchinnikova G."/>
            <person name="Teshima H."/>
            <person name="Detter J.C."/>
            <person name="Han C."/>
            <person name="Tapia R."/>
            <person name="Land M."/>
            <person name="Hauser L."/>
            <person name="Kyrpides N."/>
            <person name="Ivanova N."/>
            <person name="Pagani I."/>
            <person name="Parshina S."/>
            <person name="Plugge C."/>
            <person name="Muyzer G."/>
            <person name="Kuever J."/>
            <person name="Ivanova A."/>
            <person name="Nazina T."/>
            <person name="Klenk H.-P."/>
            <person name="Brambilla E."/>
            <person name="Spring S."/>
            <person name="Stams A.F."/>
            <person name="Woyke T."/>
        </authorList>
    </citation>
    <scope>NUCLEOTIDE SEQUENCE [LARGE SCALE GENOMIC DNA]</scope>
    <source>
        <strain evidence="1 2">DSM 7213</strain>
    </source>
</reference>
<evidence type="ECO:0000313" key="1">
    <source>
        <dbReference type="EMBL" id="AGL00517.1"/>
    </source>
</evidence>
<dbReference type="KEGG" id="dgi:Desgi_0977"/>
<protein>
    <submittedName>
        <fullName evidence="1">Uncharacterized protein</fullName>
    </submittedName>
</protein>
<evidence type="ECO:0000313" key="2">
    <source>
        <dbReference type="Proteomes" id="UP000013520"/>
    </source>
</evidence>
<keyword evidence="2" id="KW-1185">Reference proteome</keyword>
<name>R4KFV5_9FIRM</name>
<dbReference type="AlphaFoldDB" id="R4KFV5"/>
<dbReference type="RefSeq" id="WP_006521173.1">
    <property type="nucleotide sequence ID" value="NC_021184.1"/>
</dbReference>
<gene>
    <name evidence="1" type="ORF">Desgi_0977</name>
</gene>
<dbReference type="Proteomes" id="UP000013520">
    <property type="component" value="Chromosome"/>
</dbReference>
<dbReference type="HOGENOM" id="CLU_1945263_0_0_9"/>
<organism evidence="1 2">
    <name type="scientific">Desulfoscipio gibsoniae DSM 7213</name>
    <dbReference type="NCBI Taxonomy" id="767817"/>
    <lineage>
        <taxon>Bacteria</taxon>
        <taxon>Bacillati</taxon>
        <taxon>Bacillota</taxon>
        <taxon>Clostridia</taxon>
        <taxon>Eubacteriales</taxon>
        <taxon>Desulfallaceae</taxon>
        <taxon>Desulfoscipio</taxon>
    </lineage>
</organism>
<proteinExistence type="predicted"/>
<dbReference type="OrthoDB" id="1681626at2"/>